<comment type="caution">
    <text evidence="1">The sequence shown here is derived from an EMBL/GenBank/DDBJ whole genome shotgun (WGS) entry which is preliminary data.</text>
</comment>
<name>A0ACB9CG16_9ASTR</name>
<reference evidence="1 2" key="2">
    <citation type="journal article" date="2022" name="Mol. Ecol. Resour.">
        <title>The genomes of chicory, endive, great burdock and yacon provide insights into Asteraceae paleo-polyploidization history and plant inulin production.</title>
        <authorList>
            <person name="Fan W."/>
            <person name="Wang S."/>
            <person name="Wang H."/>
            <person name="Wang A."/>
            <person name="Jiang F."/>
            <person name="Liu H."/>
            <person name="Zhao H."/>
            <person name="Xu D."/>
            <person name="Zhang Y."/>
        </authorList>
    </citation>
    <scope>NUCLEOTIDE SEQUENCE [LARGE SCALE GENOMIC DNA]</scope>
    <source>
        <strain evidence="2">cv. Yunnan</strain>
        <tissue evidence="1">Leaves</tissue>
    </source>
</reference>
<keyword evidence="2" id="KW-1185">Reference proteome</keyword>
<dbReference type="Proteomes" id="UP001056120">
    <property type="component" value="Linkage Group LG21"/>
</dbReference>
<reference evidence="2" key="1">
    <citation type="journal article" date="2022" name="Mol. Ecol. Resour.">
        <title>The genomes of chicory, endive, great burdock and yacon provide insights into Asteraceae palaeo-polyploidization history and plant inulin production.</title>
        <authorList>
            <person name="Fan W."/>
            <person name="Wang S."/>
            <person name="Wang H."/>
            <person name="Wang A."/>
            <person name="Jiang F."/>
            <person name="Liu H."/>
            <person name="Zhao H."/>
            <person name="Xu D."/>
            <person name="Zhang Y."/>
        </authorList>
    </citation>
    <scope>NUCLEOTIDE SEQUENCE [LARGE SCALE GENOMIC DNA]</scope>
    <source>
        <strain evidence="2">cv. Yunnan</strain>
    </source>
</reference>
<sequence>MNQARKSPQLWNRSSNSKSGSLYGLQPEAKKETSIFGFIAKVLTCRSWDIHIPDDYHHHAPPATLQYSTHNSLRSNKNLNHSASSTPSKASIDVSDELSFQDICNATENFSASNIIGKGGFGTVYKGTLKNGSIIAIKRAKKNGPVKGTQVEFKNEILALSKIEHLNLVRFYGYIEHGDERVILVEYVSHGNLREHLDGKRGSGLEIGERLDIMIDIAHAVTYLHTYTVLPLYVTIIANLIINAIIILQALQRLKGGEVVMAMDPKLKRNPASLMVVEKVLRLARKCVAPKRQSRPSMMQCAEILWRIRKDYHEHNDVMATADHSVQVPQIDARKNHQKFFGTENSSNQRFQSA</sequence>
<accession>A0ACB9CG16</accession>
<protein>
    <submittedName>
        <fullName evidence="1">Uncharacterized protein</fullName>
    </submittedName>
</protein>
<organism evidence="1 2">
    <name type="scientific">Smallanthus sonchifolius</name>
    <dbReference type="NCBI Taxonomy" id="185202"/>
    <lineage>
        <taxon>Eukaryota</taxon>
        <taxon>Viridiplantae</taxon>
        <taxon>Streptophyta</taxon>
        <taxon>Embryophyta</taxon>
        <taxon>Tracheophyta</taxon>
        <taxon>Spermatophyta</taxon>
        <taxon>Magnoliopsida</taxon>
        <taxon>eudicotyledons</taxon>
        <taxon>Gunneridae</taxon>
        <taxon>Pentapetalae</taxon>
        <taxon>asterids</taxon>
        <taxon>campanulids</taxon>
        <taxon>Asterales</taxon>
        <taxon>Asteraceae</taxon>
        <taxon>Asteroideae</taxon>
        <taxon>Heliantheae alliance</taxon>
        <taxon>Millerieae</taxon>
        <taxon>Smallanthus</taxon>
    </lineage>
</organism>
<proteinExistence type="predicted"/>
<gene>
    <name evidence="1" type="ORF">L1987_64279</name>
</gene>
<dbReference type="EMBL" id="CM042038">
    <property type="protein sequence ID" value="KAI3733062.1"/>
    <property type="molecule type" value="Genomic_DNA"/>
</dbReference>
<evidence type="ECO:0000313" key="2">
    <source>
        <dbReference type="Proteomes" id="UP001056120"/>
    </source>
</evidence>
<evidence type="ECO:0000313" key="1">
    <source>
        <dbReference type="EMBL" id="KAI3733062.1"/>
    </source>
</evidence>